<feature type="transmembrane region" description="Helical" evidence="7">
    <location>
        <begin position="222"/>
        <end position="240"/>
    </location>
</feature>
<keyword evidence="6 7" id="KW-0472">Membrane</keyword>
<evidence type="ECO:0000256" key="5">
    <source>
        <dbReference type="ARBA" id="ARBA00022989"/>
    </source>
</evidence>
<keyword evidence="4 7" id="KW-0812">Transmembrane</keyword>
<sequence length="419" mass="43141">MKKHASSPDYKFRFGDAVVGAQMLFVAFGALVLVPILTGLNPNVALFTAGLGTLIYQVVTRGKVPVFIASSFAFIAPISAGVQQWGIPGTLCGLIGAGVMYFIVGALIKWRGIGFLQKILPPVVIGPVVMVIGLLLAPVGASMAMGRTPGCTIPAWQALVIAGISLLTMILVSLRGRGMLRLLPILCGIGAGYVASVAFGFVDFTAIKAAAWIAVPSFTAPVWNLSAILFIAPVALAPIIEHYGAIQAISQITGRDYVADPGIHRCLVGDGLATSVAGLFGGPPCTTYSEVIGAVALTRAFNPAIMTWAAITAVALAFVGKVGAVLASIPVPVMGGIMTLLFGAIATVGLQTLVRAKQDLLEPRNMTIVSLILVCGIGGMVIGDKSSFALEGIGLAGILGIVLNLILPKAARENEDGQA</sequence>
<evidence type="ECO:0000313" key="9">
    <source>
        <dbReference type="Proteomes" id="UP000078486"/>
    </source>
</evidence>
<reference evidence="8 9" key="1">
    <citation type="submission" date="2016-01" db="EMBL/GenBank/DDBJ databases">
        <title>High potential of lignocellulose degradation of a new Verrucomicrobia species.</title>
        <authorList>
            <person name="Wang Y."/>
            <person name="Shi Y."/>
            <person name="Qiu Z."/>
            <person name="Liu S."/>
            <person name="Yang H."/>
        </authorList>
    </citation>
    <scope>NUCLEOTIDE SEQUENCE [LARGE SCALE GENOMIC DNA]</scope>
    <source>
        <strain evidence="8 9">TSB47</strain>
    </source>
</reference>
<evidence type="ECO:0000256" key="3">
    <source>
        <dbReference type="ARBA" id="ARBA00022448"/>
    </source>
</evidence>
<feature type="transmembrane region" description="Helical" evidence="7">
    <location>
        <begin position="388"/>
        <end position="407"/>
    </location>
</feature>
<comment type="subcellular location">
    <subcellularLocation>
        <location evidence="1">Membrane</location>
        <topology evidence="1">Multi-pass membrane protein</topology>
    </subcellularLocation>
</comment>
<dbReference type="AlphaFoldDB" id="A0A178IGC8"/>
<feature type="transmembrane region" description="Helical" evidence="7">
    <location>
        <begin position="366"/>
        <end position="382"/>
    </location>
</feature>
<dbReference type="NCBIfam" id="TIGR00801">
    <property type="entry name" value="ncs2"/>
    <property type="match status" value="1"/>
</dbReference>
<dbReference type="Proteomes" id="UP000078486">
    <property type="component" value="Unassembled WGS sequence"/>
</dbReference>
<feature type="transmembrane region" description="Helical" evidence="7">
    <location>
        <begin position="153"/>
        <end position="174"/>
    </location>
</feature>
<dbReference type="EMBL" id="LRRQ01000106">
    <property type="protein sequence ID" value="OAM89074.1"/>
    <property type="molecule type" value="Genomic_DNA"/>
</dbReference>
<dbReference type="PROSITE" id="PS01116">
    <property type="entry name" value="XANTH_URACIL_PERMASE"/>
    <property type="match status" value="1"/>
</dbReference>
<evidence type="ECO:0000256" key="7">
    <source>
        <dbReference type="SAM" id="Phobius"/>
    </source>
</evidence>
<protein>
    <submittedName>
        <fullName evidence="8">Uracil/xanthine transporter</fullName>
    </submittedName>
</protein>
<feature type="transmembrane region" description="Helical" evidence="7">
    <location>
        <begin position="181"/>
        <end position="202"/>
    </location>
</feature>
<gene>
    <name evidence="8" type="ORF">AW736_14860</name>
</gene>
<evidence type="ECO:0000256" key="4">
    <source>
        <dbReference type="ARBA" id="ARBA00022692"/>
    </source>
</evidence>
<dbReference type="GO" id="GO:0042907">
    <property type="term" value="F:xanthine transmembrane transporter activity"/>
    <property type="evidence" value="ECO:0007669"/>
    <property type="project" value="TreeGrafter"/>
</dbReference>
<dbReference type="OrthoDB" id="9779092at2"/>
<dbReference type="GO" id="GO:0005886">
    <property type="term" value="C:plasma membrane"/>
    <property type="evidence" value="ECO:0007669"/>
    <property type="project" value="UniProtKB-ARBA"/>
</dbReference>
<feature type="transmembrane region" description="Helical" evidence="7">
    <location>
        <begin position="305"/>
        <end position="327"/>
    </location>
</feature>
<dbReference type="RefSeq" id="WP_068770951.1">
    <property type="nucleotide sequence ID" value="NZ_CP109796.1"/>
</dbReference>
<keyword evidence="9" id="KW-1185">Reference proteome</keyword>
<name>A0A178IGC8_9BACT</name>
<accession>A0A178IGC8</accession>
<comment type="similarity">
    <text evidence="2">Belongs to the nucleobase:cation symporter-2 (NCS2) (TC 2.A.40) family.</text>
</comment>
<dbReference type="Pfam" id="PF00860">
    <property type="entry name" value="Xan_ur_permease"/>
    <property type="match status" value="1"/>
</dbReference>
<evidence type="ECO:0000256" key="6">
    <source>
        <dbReference type="ARBA" id="ARBA00023136"/>
    </source>
</evidence>
<evidence type="ECO:0000256" key="2">
    <source>
        <dbReference type="ARBA" id="ARBA00008821"/>
    </source>
</evidence>
<feature type="transmembrane region" description="Helical" evidence="7">
    <location>
        <begin position="120"/>
        <end position="141"/>
    </location>
</feature>
<dbReference type="InterPro" id="IPR006043">
    <property type="entry name" value="NCS2"/>
</dbReference>
<feature type="transmembrane region" description="Helical" evidence="7">
    <location>
        <begin position="12"/>
        <end position="34"/>
    </location>
</feature>
<dbReference type="InterPro" id="IPR006042">
    <property type="entry name" value="Xan_ur_permease"/>
</dbReference>
<comment type="caution">
    <text evidence="8">The sequence shown here is derived from an EMBL/GenBank/DDBJ whole genome shotgun (WGS) entry which is preliminary data.</text>
</comment>
<dbReference type="STRING" id="1184151.AW736_14860"/>
<keyword evidence="5 7" id="KW-1133">Transmembrane helix</keyword>
<keyword evidence="3" id="KW-0813">Transport</keyword>
<feature type="transmembrane region" description="Helical" evidence="7">
    <location>
        <begin position="88"/>
        <end position="108"/>
    </location>
</feature>
<feature type="transmembrane region" description="Helical" evidence="7">
    <location>
        <begin position="66"/>
        <end position="82"/>
    </location>
</feature>
<evidence type="ECO:0000256" key="1">
    <source>
        <dbReference type="ARBA" id="ARBA00004141"/>
    </source>
</evidence>
<organism evidence="8 9">
    <name type="scientific">Termitidicoccus mucosus</name>
    <dbReference type="NCBI Taxonomy" id="1184151"/>
    <lineage>
        <taxon>Bacteria</taxon>
        <taxon>Pseudomonadati</taxon>
        <taxon>Verrucomicrobiota</taxon>
        <taxon>Opitutia</taxon>
        <taxon>Opitutales</taxon>
        <taxon>Opitutaceae</taxon>
        <taxon>Termitidicoccus</taxon>
    </lineage>
</organism>
<dbReference type="PANTHER" id="PTHR42810">
    <property type="entry name" value="PURINE PERMEASE C1399.01C-RELATED"/>
    <property type="match status" value="1"/>
</dbReference>
<dbReference type="PANTHER" id="PTHR42810:SF2">
    <property type="entry name" value="PURINE PERMEASE C1399.01C-RELATED"/>
    <property type="match status" value="1"/>
</dbReference>
<feature type="transmembrane region" description="Helical" evidence="7">
    <location>
        <begin position="333"/>
        <end position="354"/>
    </location>
</feature>
<evidence type="ECO:0000313" key="8">
    <source>
        <dbReference type="EMBL" id="OAM89074.1"/>
    </source>
</evidence>
<proteinExistence type="inferred from homology"/>